<protein>
    <submittedName>
        <fullName evidence="1">Uncharacterized protein</fullName>
    </submittedName>
</protein>
<reference evidence="2" key="1">
    <citation type="submission" date="2023-07" db="EMBL/GenBank/DDBJ databases">
        <title>Verminephrobacter genomes.</title>
        <authorList>
            <person name="Lund M.B."/>
        </authorList>
    </citation>
    <scope>NUCLEOTIDE SEQUENCE [LARGE SCALE GENOMIC DNA]</scope>
    <source>
        <strain evidence="2">AtM5-05</strain>
    </source>
</reference>
<organism evidence="1 2">
    <name type="scientific">Verminephrobacter aporrectodeae subsp. tuberculatae</name>
    <dbReference type="NCBI Taxonomy" id="1110392"/>
    <lineage>
        <taxon>Bacteria</taxon>
        <taxon>Pseudomonadati</taxon>
        <taxon>Pseudomonadota</taxon>
        <taxon>Betaproteobacteria</taxon>
        <taxon>Burkholderiales</taxon>
        <taxon>Comamonadaceae</taxon>
        <taxon>Verminephrobacter</taxon>
    </lineage>
</organism>
<evidence type="ECO:0000313" key="1">
    <source>
        <dbReference type="EMBL" id="MCW5322919.1"/>
    </source>
</evidence>
<accession>A0ABT3KX51</accession>
<sequence>MDFSAAISGVTAGFAVLKGAIAARDDAKIKLAQQELQEKLQTSSTEAFSLVQKMHALESEVQELRTELARRSAYTLVQPAKGIWVNIRGEYPEGAPEKMASFCASTAYFCPTCWAENYEVPLQCEKRGNESYLICKKDDKHELCVAVAPPRHPSQRAGTGPNSWMA</sequence>
<name>A0ABT3KX51_9BURK</name>
<proteinExistence type="predicted"/>
<dbReference type="Proteomes" id="UP001208935">
    <property type="component" value="Unassembled WGS sequence"/>
</dbReference>
<evidence type="ECO:0000313" key="2">
    <source>
        <dbReference type="Proteomes" id="UP001208935"/>
    </source>
</evidence>
<gene>
    <name evidence="1" type="ORF">D5039_17735</name>
</gene>
<keyword evidence="2" id="KW-1185">Reference proteome</keyword>
<comment type="caution">
    <text evidence="1">The sequence shown here is derived from an EMBL/GenBank/DDBJ whole genome shotgun (WGS) entry which is preliminary data.</text>
</comment>
<dbReference type="EMBL" id="QZCW01000003">
    <property type="protein sequence ID" value="MCW5322919.1"/>
    <property type="molecule type" value="Genomic_DNA"/>
</dbReference>